<name>A0A915JLX1_ROMCU</name>
<proteinExistence type="predicted"/>
<evidence type="ECO:0000313" key="1">
    <source>
        <dbReference type="Proteomes" id="UP000887565"/>
    </source>
</evidence>
<protein>
    <submittedName>
        <fullName evidence="2">Uncharacterized protein</fullName>
    </submittedName>
</protein>
<sequence length="161" mass="17113">MLTAEELLDRPTLVIDVEPADEELLDTPIFDLNIAKLPLSTDVSALPTLAATADLTAMAMQMTDFLKLTLDKISTPTLVPMDECTPVQPTALDAKTNTTTNQMLTDIPQESTVDQSMSMNVVPAEATKMLPPMAPAVDPRIYLATPAILPGPPIIATVAAA</sequence>
<dbReference type="WBParaSite" id="nRc.2.0.1.t27087-RA">
    <property type="protein sequence ID" value="nRc.2.0.1.t27087-RA"/>
    <property type="gene ID" value="nRc.2.0.1.g27087"/>
</dbReference>
<evidence type="ECO:0000313" key="2">
    <source>
        <dbReference type="WBParaSite" id="nRc.2.0.1.t27087-RA"/>
    </source>
</evidence>
<dbReference type="AlphaFoldDB" id="A0A915JLX1"/>
<accession>A0A915JLX1</accession>
<organism evidence="1 2">
    <name type="scientific">Romanomermis culicivorax</name>
    <name type="common">Nematode worm</name>
    <dbReference type="NCBI Taxonomy" id="13658"/>
    <lineage>
        <taxon>Eukaryota</taxon>
        <taxon>Metazoa</taxon>
        <taxon>Ecdysozoa</taxon>
        <taxon>Nematoda</taxon>
        <taxon>Enoplea</taxon>
        <taxon>Dorylaimia</taxon>
        <taxon>Mermithida</taxon>
        <taxon>Mermithoidea</taxon>
        <taxon>Mermithidae</taxon>
        <taxon>Romanomermis</taxon>
    </lineage>
</organism>
<reference evidence="2" key="1">
    <citation type="submission" date="2022-11" db="UniProtKB">
        <authorList>
            <consortium name="WormBaseParasite"/>
        </authorList>
    </citation>
    <scope>IDENTIFICATION</scope>
</reference>
<keyword evidence="1" id="KW-1185">Reference proteome</keyword>
<dbReference type="Proteomes" id="UP000887565">
    <property type="component" value="Unplaced"/>
</dbReference>